<reference evidence="3 5" key="2">
    <citation type="submission" date="2019-08" db="EMBL/GenBank/DDBJ databases">
        <title>Deep-cultivation of Planctomycetes and their phenomic and genomic characterization uncovers novel biology.</title>
        <authorList>
            <person name="Wiegand S."/>
            <person name="Jogler M."/>
            <person name="Boedeker C."/>
            <person name="Pinto D."/>
            <person name="Vollmers J."/>
            <person name="Rivas-Marin E."/>
            <person name="Kohn T."/>
            <person name="Peeters S.H."/>
            <person name="Heuer A."/>
            <person name="Rast P."/>
            <person name="Oberbeckmann S."/>
            <person name="Bunk B."/>
            <person name="Jeske O."/>
            <person name="Meyerdierks A."/>
            <person name="Storesund J.E."/>
            <person name="Kallscheuer N."/>
            <person name="Luecker S."/>
            <person name="Lage O.M."/>
            <person name="Pohl T."/>
            <person name="Merkel B.J."/>
            <person name="Hornburger P."/>
            <person name="Mueller R.-W."/>
            <person name="Bruemmer F."/>
            <person name="Labrenz M."/>
            <person name="Spormann A.M."/>
            <person name="Op den Camp H."/>
            <person name="Overmann J."/>
            <person name="Amann R."/>
            <person name="Jetten M.S.M."/>
            <person name="Mascher T."/>
            <person name="Medema M.H."/>
            <person name="Devos D.P."/>
            <person name="Kaster A.-K."/>
            <person name="Ovreas L."/>
            <person name="Rohde M."/>
            <person name="Galperin M.Y."/>
            <person name="Jogler C."/>
        </authorList>
    </citation>
    <scope>NUCLEOTIDE SEQUENCE [LARGE SCALE GENOMIC DNA]</scope>
    <source>
        <strain evidence="3 5">DSM 8797</strain>
    </source>
</reference>
<evidence type="ECO:0000313" key="3">
    <source>
        <dbReference type="EMBL" id="QEG14233.1"/>
    </source>
</evidence>
<sequence>MTDSRETDYVRRLLQMNPLEQPLEILTLRRDFLKPQDDRRPVVDASLSIYERKEQTLKNMEALRKCLWNLDDESLREQVEAIDISEFPDLAISYARLKAVADHRDSFRLLRKHRHCFPEFFNQFCGLVSASPQKTTERRAECMEASRKGSFDTRNRSPKDYYRIALAIRQEMPELYQLEKPWLSHILSKRDANNVFGFSEAVLAIVAFLVMICAYYASKMIFQ</sequence>
<evidence type="ECO:0000313" key="2">
    <source>
        <dbReference type="EMBL" id="HCO23326.1"/>
    </source>
</evidence>
<accession>A0A517X477</accession>
<evidence type="ECO:0000313" key="5">
    <source>
        <dbReference type="Proteomes" id="UP000322887"/>
    </source>
</evidence>
<keyword evidence="1" id="KW-1133">Transmembrane helix</keyword>
<keyword evidence="5" id="KW-1185">Reference proteome</keyword>
<dbReference type="EMBL" id="DQAY01000056">
    <property type="protein sequence ID" value="HCO23326.1"/>
    <property type="molecule type" value="Genomic_DNA"/>
</dbReference>
<dbReference type="AlphaFoldDB" id="A0A3D3R420"/>
<evidence type="ECO:0000256" key="1">
    <source>
        <dbReference type="SAM" id="Phobius"/>
    </source>
</evidence>
<name>A0A3D3R420_9PLAN</name>
<proteinExistence type="predicted"/>
<accession>A0A3D3R420</accession>
<protein>
    <submittedName>
        <fullName evidence="2">Uncharacterized protein</fullName>
    </submittedName>
</protein>
<dbReference type="Proteomes" id="UP000322887">
    <property type="component" value="Chromosome"/>
</dbReference>
<gene>
    <name evidence="2" type="ORF">DIT97_09825</name>
    <name evidence="3" type="ORF">GmarT_00660</name>
</gene>
<organism evidence="2 4">
    <name type="scientific">Gimesia maris</name>
    <dbReference type="NCBI Taxonomy" id="122"/>
    <lineage>
        <taxon>Bacteria</taxon>
        <taxon>Pseudomonadati</taxon>
        <taxon>Planctomycetota</taxon>
        <taxon>Planctomycetia</taxon>
        <taxon>Planctomycetales</taxon>
        <taxon>Planctomycetaceae</taxon>
        <taxon>Gimesia</taxon>
    </lineage>
</organism>
<evidence type="ECO:0000313" key="4">
    <source>
        <dbReference type="Proteomes" id="UP000263642"/>
    </source>
</evidence>
<feature type="transmembrane region" description="Helical" evidence="1">
    <location>
        <begin position="195"/>
        <end position="217"/>
    </location>
</feature>
<dbReference type="EMBL" id="CP042910">
    <property type="protein sequence ID" value="QEG14233.1"/>
    <property type="molecule type" value="Genomic_DNA"/>
</dbReference>
<dbReference type="Proteomes" id="UP000263642">
    <property type="component" value="Unassembled WGS sequence"/>
</dbReference>
<dbReference type="GeneID" id="98644771"/>
<keyword evidence="1" id="KW-0812">Transmembrane</keyword>
<reference evidence="2 4" key="1">
    <citation type="journal article" date="2018" name="Nat. Biotechnol.">
        <title>A standardized bacterial taxonomy based on genome phylogeny substantially revises the tree of life.</title>
        <authorList>
            <person name="Parks D.H."/>
            <person name="Chuvochina M."/>
            <person name="Waite D.W."/>
            <person name="Rinke C."/>
            <person name="Skarshewski A."/>
            <person name="Chaumeil P.A."/>
            <person name="Hugenholtz P."/>
        </authorList>
    </citation>
    <scope>NUCLEOTIDE SEQUENCE [LARGE SCALE GENOMIC DNA]</scope>
    <source>
        <strain evidence="2">UBA9375</strain>
    </source>
</reference>
<keyword evidence="1" id="KW-0472">Membrane</keyword>
<dbReference type="RefSeq" id="WP_002648126.1">
    <property type="nucleotide sequence ID" value="NZ_CAXBMG010000054.1"/>
</dbReference>